<dbReference type="RefSeq" id="WP_249725312.1">
    <property type="nucleotide sequence ID" value="NZ_AP031286.1"/>
</dbReference>
<dbReference type="EMBL" id="CALYLO010000005">
    <property type="protein sequence ID" value="CAH8246672.1"/>
    <property type="molecule type" value="Genomic_DNA"/>
</dbReference>
<organism evidence="1 2">
    <name type="scientific">Paenibacillus melissococcoides</name>
    <dbReference type="NCBI Taxonomy" id="2912268"/>
    <lineage>
        <taxon>Bacteria</taxon>
        <taxon>Bacillati</taxon>
        <taxon>Bacillota</taxon>
        <taxon>Bacilli</taxon>
        <taxon>Bacillales</taxon>
        <taxon>Paenibacillaceae</taxon>
        <taxon>Paenibacillus</taxon>
    </lineage>
</organism>
<accession>A0ABM9G4G2</accession>
<name>A0ABM9G4G2_9BACL</name>
<evidence type="ECO:0000313" key="1">
    <source>
        <dbReference type="EMBL" id="CAH8246672.1"/>
    </source>
</evidence>
<keyword evidence="2" id="KW-1185">Reference proteome</keyword>
<protein>
    <recommendedName>
        <fullName evidence="3">GNAT family N-acetyltransferase</fullName>
    </recommendedName>
</protein>
<proteinExistence type="predicted"/>
<reference evidence="1" key="1">
    <citation type="submission" date="2022-06" db="EMBL/GenBank/DDBJ databases">
        <authorList>
            <person name="Dietemann V."/>
            <person name="Ory F."/>
            <person name="Dainat B."/>
            <person name="Oberhansli S."/>
        </authorList>
    </citation>
    <scope>NUCLEOTIDE SEQUENCE</scope>
    <source>
        <strain evidence="1">Ena-SAMPLE-TAB-26-04-2022-14:26:32:270-5432</strain>
    </source>
</reference>
<gene>
    <name evidence="1" type="ORF">WJ0W_003906</name>
</gene>
<evidence type="ECO:0000313" key="2">
    <source>
        <dbReference type="Proteomes" id="UP001154322"/>
    </source>
</evidence>
<evidence type="ECO:0008006" key="3">
    <source>
        <dbReference type="Google" id="ProtNLM"/>
    </source>
</evidence>
<sequence length="54" mass="6261">MKLIGSNVYVRPVEESDADMLLALKVKNRHFFQQFTGLREASFYTLQGQADRIK</sequence>
<comment type="caution">
    <text evidence="1">The sequence shown here is derived from an EMBL/GenBank/DDBJ whole genome shotgun (WGS) entry which is preliminary data.</text>
</comment>
<dbReference type="Proteomes" id="UP001154322">
    <property type="component" value="Unassembled WGS sequence"/>
</dbReference>